<protein>
    <submittedName>
        <fullName evidence="7">Peptidase M12B domain-containing protein</fullName>
    </submittedName>
</protein>
<keyword evidence="1" id="KW-0862">Zinc</keyword>
<dbReference type="InterPro" id="IPR036436">
    <property type="entry name" value="Disintegrin_dom_sf"/>
</dbReference>
<evidence type="ECO:0000256" key="2">
    <source>
        <dbReference type="SAM" id="MobiDB-lite"/>
    </source>
</evidence>
<dbReference type="GO" id="GO:0046872">
    <property type="term" value="F:metal ion binding"/>
    <property type="evidence" value="ECO:0007669"/>
    <property type="project" value="UniProtKB-KW"/>
</dbReference>
<evidence type="ECO:0000259" key="5">
    <source>
        <dbReference type="PROSITE" id="PS50215"/>
    </source>
</evidence>
<sequence length="630" mass="71142">MIISVLAPLIALFLHPTSSKLHIHFNVTYESTVTDERAIHISRRPRREPAVWGEPAPDYSGVALNDYIHFLNALIFVDSKITNHYGSNMDSVKRDVMKLVQEANNYFYQINARIIVMDILQTHRNNLSLYSFEEYRNRRISKLPAHDFAALISYRYAGGLAFVNGMCTSKAVMLCGFYPHSPFAMGGIFFHEVAHLLGVPHRNATNLIDVPNCHCPMNRIAAVSGCLKIPGYNHDCTLQQMVNMLEKNRCLRHVKTTNFFFTQHRVENSLPLCGNGVVEGKEECDCGLHKWCHNWNCRADECLQIVKTWQLCIFGWIAIVFIIAAIIFCLTRRHSWSSTNCICAANCSCNLLQLPSSLKSVICPNSRHFWHRAGSNYSQSLCRAGDCIIAAKQHVTGITHKLDSNGIAVLITPDDKECLVRKSTTVRPTQPPPPPPLFPPRSTPNKTLPTISSSLKQPPPLPIKPPNLSLKMIITDSDDTYELPNTTRKRLSSLVRSSAVDYSQSSENYSNHCDSISQKFEDDFDEDFDDDRLLSDSQDDKRQQQPMHYTLIVPAKERLPLREVKSVKSVPLHHLEHINKLSAREESFSSSESRSQLCPSDDTVSTGLSEEDERFVSVIDVVRKFNGGKC</sequence>
<reference evidence="7" key="1">
    <citation type="submission" date="2016-04" db="UniProtKB">
        <authorList>
            <consortium name="WormBaseParasite"/>
        </authorList>
    </citation>
    <scope>IDENTIFICATION</scope>
</reference>
<feature type="binding site" evidence="1">
    <location>
        <position position="191"/>
    </location>
    <ligand>
        <name>Zn(2+)</name>
        <dbReference type="ChEBI" id="CHEBI:29105"/>
        <note>catalytic</note>
    </ligand>
</feature>
<dbReference type="Gene3D" id="3.40.390.10">
    <property type="entry name" value="Collagenase (Catalytic Domain)"/>
    <property type="match status" value="1"/>
</dbReference>
<dbReference type="SUPFAM" id="SSF55486">
    <property type="entry name" value="Metalloproteases ('zincins'), catalytic domain"/>
    <property type="match status" value="1"/>
</dbReference>
<dbReference type="PROSITE" id="PS50215">
    <property type="entry name" value="ADAM_MEPRO"/>
    <property type="match status" value="1"/>
</dbReference>
<keyword evidence="4" id="KW-0732">Signal</keyword>
<proteinExistence type="predicted"/>
<feature type="chain" id="PRO_5007630801" evidence="4">
    <location>
        <begin position="20"/>
        <end position="630"/>
    </location>
</feature>
<feature type="region of interest" description="Disordered" evidence="2">
    <location>
        <begin position="583"/>
        <end position="609"/>
    </location>
</feature>
<feature type="transmembrane region" description="Helical" evidence="3">
    <location>
        <begin position="308"/>
        <end position="330"/>
    </location>
</feature>
<dbReference type="Pfam" id="PF01421">
    <property type="entry name" value="Reprolysin"/>
    <property type="match status" value="1"/>
</dbReference>
<dbReference type="GO" id="GO:0006508">
    <property type="term" value="P:proteolysis"/>
    <property type="evidence" value="ECO:0007669"/>
    <property type="project" value="InterPro"/>
</dbReference>
<keyword evidence="3" id="KW-1133">Transmembrane helix</keyword>
<dbReference type="Proteomes" id="UP000050640">
    <property type="component" value="Unplaced"/>
</dbReference>
<dbReference type="InterPro" id="IPR001590">
    <property type="entry name" value="Peptidase_M12B"/>
</dbReference>
<name>A0A158Q6V1_9BILA</name>
<evidence type="ECO:0000256" key="4">
    <source>
        <dbReference type="SAM" id="SignalP"/>
    </source>
</evidence>
<feature type="signal peptide" evidence="4">
    <location>
        <begin position="1"/>
        <end position="19"/>
    </location>
</feature>
<dbReference type="AlphaFoldDB" id="A0A158Q6V1"/>
<dbReference type="GO" id="GO:0004222">
    <property type="term" value="F:metalloendopeptidase activity"/>
    <property type="evidence" value="ECO:0007669"/>
    <property type="project" value="InterPro"/>
</dbReference>
<feature type="domain" description="Peptidase M12B" evidence="5">
    <location>
        <begin position="69"/>
        <end position="227"/>
    </location>
</feature>
<accession>A0A158Q6V1</accession>
<keyword evidence="3" id="KW-0812">Transmembrane</keyword>
<dbReference type="PANTHER" id="PTHR11905">
    <property type="entry name" value="ADAM A DISINTEGRIN AND METALLOPROTEASE DOMAIN"/>
    <property type="match status" value="1"/>
</dbReference>
<dbReference type="STRING" id="1147741.A0A158Q6V1"/>
<feature type="binding site" evidence="1">
    <location>
        <position position="195"/>
    </location>
    <ligand>
        <name>Zn(2+)</name>
        <dbReference type="ChEBI" id="CHEBI:29105"/>
        <note>catalytic</note>
    </ligand>
</feature>
<comment type="caution">
    <text evidence="1">Lacks conserved residue(s) required for the propagation of feature annotation.</text>
</comment>
<dbReference type="InterPro" id="IPR024079">
    <property type="entry name" value="MetalloPept_cat_dom_sf"/>
</dbReference>
<feature type="region of interest" description="Disordered" evidence="2">
    <location>
        <begin position="423"/>
        <end position="465"/>
    </location>
</feature>
<keyword evidence="3" id="KW-0472">Membrane</keyword>
<organism evidence="6 7">
    <name type="scientific">Elaeophora elaphi</name>
    <dbReference type="NCBI Taxonomy" id="1147741"/>
    <lineage>
        <taxon>Eukaryota</taxon>
        <taxon>Metazoa</taxon>
        <taxon>Ecdysozoa</taxon>
        <taxon>Nematoda</taxon>
        <taxon>Chromadorea</taxon>
        <taxon>Rhabditida</taxon>
        <taxon>Spirurina</taxon>
        <taxon>Spiruromorpha</taxon>
        <taxon>Filarioidea</taxon>
        <taxon>Onchocercidae</taxon>
        <taxon>Elaeophora</taxon>
    </lineage>
</organism>
<feature type="binding site" evidence="1">
    <location>
        <position position="201"/>
    </location>
    <ligand>
        <name>Zn(2+)</name>
        <dbReference type="ChEBI" id="CHEBI:29105"/>
        <note>catalytic</note>
    </ligand>
</feature>
<keyword evidence="6" id="KW-1185">Reference proteome</keyword>
<evidence type="ECO:0000256" key="1">
    <source>
        <dbReference type="PROSITE-ProRule" id="PRU00276"/>
    </source>
</evidence>
<dbReference type="Gene3D" id="4.10.70.10">
    <property type="entry name" value="Disintegrin domain"/>
    <property type="match status" value="1"/>
</dbReference>
<evidence type="ECO:0000313" key="7">
    <source>
        <dbReference type="WBParaSite" id="EEL_0000061201-mRNA-1"/>
    </source>
</evidence>
<feature type="active site" evidence="1">
    <location>
        <position position="192"/>
    </location>
</feature>
<keyword evidence="1" id="KW-0479">Metal-binding</keyword>
<evidence type="ECO:0000256" key="3">
    <source>
        <dbReference type="SAM" id="Phobius"/>
    </source>
</evidence>
<dbReference type="PANTHER" id="PTHR11905:SF250">
    <property type="entry name" value="PEPTIDASE M12B DOMAIN-CONTAINING PROTEIN"/>
    <property type="match status" value="1"/>
</dbReference>
<evidence type="ECO:0000313" key="6">
    <source>
        <dbReference type="Proteomes" id="UP000050640"/>
    </source>
</evidence>
<feature type="compositionally biased region" description="Polar residues" evidence="2">
    <location>
        <begin position="596"/>
        <end position="608"/>
    </location>
</feature>
<feature type="compositionally biased region" description="Pro residues" evidence="2">
    <location>
        <begin position="429"/>
        <end position="442"/>
    </location>
</feature>
<dbReference type="WBParaSite" id="EEL_0000061201-mRNA-1">
    <property type="protein sequence ID" value="EEL_0000061201-mRNA-1"/>
    <property type="gene ID" value="EEL_0000061201"/>
</dbReference>